<dbReference type="Proteomes" id="UP000622475">
    <property type="component" value="Unassembled WGS sequence"/>
</dbReference>
<feature type="transmembrane region" description="Helical" evidence="1">
    <location>
        <begin position="133"/>
        <end position="154"/>
    </location>
</feature>
<comment type="caution">
    <text evidence="2">The sequence shown here is derived from an EMBL/GenBank/DDBJ whole genome shotgun (WGS) entry which is preliminary data.</text>
</comment>
<feature type="transmembrane region" description="Helical" evidence="1">
    <location>
        <begin position="193"/>
        <end position="214"/>
    </location>
</feature>
<gene>
    <name evidence="2" type="ORF">IRJ16_17205</name>
</gene>
<name>A0A929L370_9SPHI</name>
<keyword evidence="3" id="KW-1185">Reference proteome</keyword>
<feature type="transmembrane region" description="Helical" evidence="1">
    <location>
        <begin position="92"/>
        <end position="112"/>
    </location>
</feature>
<reference evidence="2" key="1">
    <citation type="submission" date="2020-10" db="EMBL/GenBank/DDBJ databases">
        <title>Mucilaginibacter mali sp. nov., isolated from rhizosphere soil of apple orchard.</title>
        <authorList>
            <person name="Lee J.-S."/>
            <person name="Kim H.S."/>
            <person name="Kim J.-S."/>
        </authorList>
    </citation>
    <scope>NUCLEOTIDE SEQUENCE</scope>
    <source>
        <strain evidence="2">KCTC 22746</strain>
    </source>
</reference>
<protein>
    <submittedName>
        <fullName evidence="2">Uncharacterized protein</fullName>
    </submittedName>
</protein>
<keyword evidence="1" id="KW-1133">Transmembrane helix</keyword>
<evidence type="ECO:0000313" key="3">
    <source>
        <dbReference type="Proteomes" id="UP000622475"/>
    </source>
</evidence>
<evidence type="ECO:0000256" key="1">
    <source>
        <dbReference type="SAM" id="Phobius"/>
    </source>
</evidence>
<feature type="transmembrane region" description="Helical" evidence="1">
    <location>
        <begin position="226"/>
        <end position="247"/>
    </location>
</feature>
<keyword evidence="1" id="KW-0472">Membrane</keyword>
<dbReference type="AlphaFoldDB" id="A0A929L370"/>
<organism evidence="2 3">
    <name type="scientific">Mucilaginibacter myungsuensis</name>
    <dbReference type="NCBI Taxonomy" id="649104"/>
    <lineage>
        <taxon>Bacteria</taxon>
        <taxon>Pseudomonadati</taxon>
        <taxon>Bacteroidota</taxon>
        <taxon>Sphingobacteriia</taxon>
        <taxon>Sphingobacteriales</taxon>
        <taxon>Sphingobacteriaceae</taxon>
        <taxon>Mucilaginibacter</taxon>
    </lineage>
</organism>
<accession>A0A929L370</accession>
<feature type="transmembrane region" description="Helical" evidence="1">
    <location>
        <begin position="12"/>
        <end position="32"/>
    </location>
</feature>
<dbReference type="RefSeq" id="WP_194112868.1">
    <property type="nucleotide sequence ID" value="NZ_JADFFL010000007.1"/>
</dbReference>
<evidence type="ECO:0000313" key="2">
    <source>
        <dbReference type="EMBL" id="MBE9663629.1"/>
    </source>
</evidence>
<feature type="transmembrane region" description="Helical" evidence="1">
    <location>
        <begin position="351"/>
        <end position="370"/>
    </location>
</feature>
<feature type="transmembrane region" description="Helical" evidence="1">
    <location>
        <begin position="310"/>
        <end position="331"/>
    </location>
</feature>
<dbReference type="EMBL" id="JADFFL010000007">
    <property type="protein sequence ID" value="MBE9663629.1"/>
    <property type="molecule type" value="Genomic_DNA"/>
</dbReference>
<feature type="transmembrane region" description="Helical" evidence="1">
    <location>
        <begin position="382"/>
        <end position="398"/>
    </location>
</feature>
<sequence length="554" mass="64102">MPVQLKNGDAKLQNINFLFLTIISIVSFYTIFKNGYSAYEWPASDMFPFFEIRTAPDTLKNDFFANSSKEPNPRWIFGYFILSISKLLHVNWYSVVFFFKAFFTIAIPNLNYLLICSYTNRRTERKHSHKIQLIVFIVFIFLLWKPSIMLFFSIAWWPALYVNGSAQTLSLLIGLSALVLFENQSFNKKYIPPVFLLSTLFHPAMGLFIVLIHFMLNYDVVINQFKYFGCVLLLGFIIPAVILQIFFSSGTQISTQEFIDIYVKVRHPAHYHFSEFGSFTAYSWKFSFYLMLAMLLVPLAYFYFKKNKLLTTLSALFIVALFAAVYGQLFFIDYVPSKLIATIGPVRSIQFFLWLIIMLWTLVAIDIPFLPSFTFNFKPGKYIFLLTVPALLTVAILHKDNYKVDMAKKNAPLSKFIASTNKDAVFILYPGFWPMHLSCVYNRAVFIENGFPFNEGYFKEYLDRFTLAYGSENELAHIKGNSDGEKRASFYRQLTPANFLAIADHYPIDYVVLETPVADGFKNFKPAFTDKDMSVYSVNDLKRAKVVRTVITTK</sequence>
<feature type="transmembrane region" description="Helical" evidence="1">
    <location>
        <begin position="286"/>
        <end position="304"/>
    </location>
</feature>
<proteinExistence type="predicted"/>
<keyword evidence="1" id="KW-0812">Transmembrane</keyword>